<organism evidence="2 3">
    <name type="scientific">Motilibacter rhizosphaerae</name>
    <dbReference type="NCBI Taxonomy" id="598652"/>
    <lineage>
        <taxon>Bacteria</taxon>
        <taxon>Bacillati</taxon>
        <taxon>Actinomycetota</taxon>
        <taxon>Actinomycetes</taxon>
        <taxon>Motilibacterales</taxon>
        <taxon>Motilibacteraceae</taxon>
        <taxon>Motilibacter</taxon>
    </lineage>
</organism>
<feature type="transmembrane region" description="Helical" evidence="1">
    <location>
        <begin position="75"/>
        <end position="97"/>
    </location>
</feature>
<reference evidence="2 3" key="1">
    <citation type="submission" date="2019-02" db="EMBL/GenBank/DDBJ databases">
        <title>Genomic Encyclopedia of Type Strains, Phase IV (KMG-IV): sequencing the most valuable type-strain genomes for metagenomic binning, comparative biology and taxonomic classification.</title>
        <authorList>
            <person name="Goeker M."/>
        </authorList>
    </citation>
    <scope>NUCLEOTIDE SEQUENCE [LARGE SCALE GENOMIC DNA]</scope>
    <source>
        <strain evidence="2 3">DSM 45622</strain>
    </source>
</reference>
<keyword evidence="1" id="KW-0812">Transmembrane</keyword>
<comment type="caution">
    <text evidence="2">The sequence shown here is derived from an EMBL/GenBank/DDBJ whole genome shotgun (WGS) entry which is preliminary data.</text>
</comment>
<accession>A0A4Q7NSG0</accession>
<evidence type="ECO:0000313" key="2">
    <source>
        <dbReference type="EMBL" id="RZS89894.1"/>
    </source>
</evidence>
<sequence>MPLLRSLPRFLPTAVLAAAVIAVVLAGSWDLADVAGVPARFALVLAGVATVVVMALGLSRVAARTAPTQETGPAELGLLFGGAVGVMLGAAFVILVLE</sequence>
<gene>
    <name evidence="2" type="ORF">EV189_1673</name>
</gene>
<proteinExistence type="predicted"/>
<keyword evidence="1" id="KW-0472">Membrane</keyword>
<evidence type="ECO:0000256" key="1">
    <source>
        <dbReference type="SAM" id="Phobius"/>
    </source>
</evidence>
<dbReference type="RefSeq" id="WP_130492435.1">
    <property type="nucleotide sequence ID" value="NZ_SGXD01000002.1"/>
</dbReference>
<dbReference type="EMBL" id="SGXD01000002">
    <property type="protein sequence ID" value="RZS89894.1"/>
    <property type="molecule type" value="Genomic_DNA"/>
</dbReference>
<evidence type="ECO:0000313" key="3">
    <source>
        <dbReference type="Proteomes" id="UP000293638"/>
    </source>
</evidence>
<name>A0A4Q7NSG0_9ACTN</name>
<dbReference type="Proteomes" id="UP000293638">
    <property type="component" value="Unassembled WGS sequence"/>
</dbReference>
<feature type="transmembrane region" description="Helical" evidence="1">
    <location>
        <begin position="42"/>
        <end position="63"/>
    </location>
</feature>
<dbReference type="AlphaFoldDB" id="A0A4Q7NSG0"/>
<protein>
    <submittedName>
        <fullName evidence="2">Uncharacterized protein</fullName>
    </submittedName>
</protein>
<keyword evidence="3" id="KW-1185">Reference proteome</keyword>
<keyword evidence="1" id="KW-1133">Transmembrane helix</keyword>